<name>G4U0A0_SERID</name>
<evidence type="ECO:0000313" key="1">
    <source>
        <dbReference type="EMBL" id="CCA76993.1"/>
    </source>
</evidence>
<gene>
    <name evidence="1" type="ORF">PIIN_10978</name>
</gene>
<organism evidence="1 2">
    <name type="scientific">Serendipita indica (strain DSM 11827)</name>
    <name type="common">Root endophyte fungus</name>
    <name type="synonym">Piriformospora indica</name>
    <dbReference type="NCBI Taxonomy" id="1109443"/>
    <lineage>
        <taxon>Eukaryota</taxon>
        <taxon>Fungi</taxon>
        <taxon>Dikarya</taxon>
        <taxon>Basidiomycota</taxon>
        <taxon>Agaricomycotina</taxon>
        <taxon>Agaricomycetes</taxon>
        <taxon>Sebacinales</taxon>
        <taxon>Serendipitaceae</taxon>
        <taxon>Serendipita</taxon>
    </lineage>
</organism>
<comment type="caution">
    <text evidence="1">The sequence shown here is derived from an EMBL/GenBank/DDBJ whole genome shotgun (WGS) entry which is preliminary data.</text>
</comment>
<accession>G4U0A0</accession>
<dbReference type="InParanoid" id="G4U0A0"/>
<dbReference type="AlphaFoldDB" id="G4U0A0"/>
<dbReference type="HOGENOM" id="CLU_1897012_0_0_1"/>
<keyword evidence="2" id="KW-1185">Reference proteome</keyword>
<proteinExistence type="predicted"/>
<protein>
    <submittedName>
        <fullName evidence="1">Uncharacterized protein</fullName>
    </submittedName>
</protein>
<sequence length="134" mass="14868">MSTNSLCDSGHGQSFKSFVQQAWSFPALRALVLQASDIHLPENAMKKWRCPSLTMFKYMFRRLNELEIHGNGTAHWHVAENWRRLIALKSYAFDSLEILAEGTPFHAVPLVSNAWGNIASAAKAAARSPLGGLT</sequence>
<evidence type="ECO:0000313" key="2">
    <source>
        <dbReference type="Proteomes" id="UP000007148"/>
    </source>
</evidence>
<dbReference type="EMBL" id="CAFZ01001170">
    <property type="protein sequence ID" value="CCA76993.1"/>
    <property type="molecule type" value="Genomic_DNA"/>
</dbReference>
<dbReference type="Proteomes" id="UP000007148">
    <property type="component" value="Unassembled WGS sequence"/>
</dbReference>
<reference evidence="1 2" key="1">
    <citation type="journal article" date="2011" name="PLoS Pathog.">
        <title>Endophytic Life Strategies Decoded by Genome and Transcriptome Analyses of the Mutualistic Root Symbiont Piriformospora indica.</title>
        <authorList>
            <person name="Zuccaro A."/>
            <person name="Lahrmann U."/>
            <person name="Guldener U."/>
            <person name="Langen G."/>
            <person name="Pfiffi S."/>
            <person name="Biedenkopf D."/>
            <person name="Wong P."/>
            <person name="Samans B."/>
            <person name="Grimm C."/>
            <person name="Basiewicz M."/>
            <person name="Murat C."/>
            <person name="Martin F."/>
            <person name="Kogel K.H."/>
        </authorList>
    </citation>
    <scope>NUCLEOTIDE SEQUENCE [LARGE SCALE GENOMIC DNA]</scope>
    <source>
        <strain evidence="1 2">DSM 11827</strain>
    </source>
</reference>